<comment type="caution">
    <text evidence="11">The sequence shown here is derived from an EMBL/GenBank/DDBJ whole genome shotgun (WGS) entry which is preliminary data.</text>
</comment>
<name>A0ABT2M0R0_9FIRM</name>
<dbReference type="SMART" id="SM01207">
    <property type="entry name" value="G3P_acyltransf"/>
    <property type="match status" value="1"/>
</dbReference>
<dbReference type="PANTHER" id="PTHR30309">
    <property type="entry name" value="INNER MEMBRANE PROTEIN YGIH"/>
    <property type="match status" value="1"/>
</dbReference>
<feature type="transmembrane region" description="Helical" evidence="10">
    <location>
        <begin position="43"/>
        <end position="63"/>
    </location>
</feature>
<dbReference type="GO" id="GO:0016746">
    <property type="term" value="F:acyltransferase activity"/>
    <property type="evidence" value="ECO:0007669"/>
    <property type="project" value="UniProtKB-KW"/>
</dbReference>
<keyword evidence="12" id="KW-1185">Reference proteome</keyword>
<evidence type="ECO:0000256" key="6">
    <source>
        <dbReference type="ARBA" id="ARBA00023098"/>
    </source>
</evidence>
<sequence length="204" mass="22864">MRTILYALFGYISGSVLYAKNFMKLFNKEELIEESKDKNPGTANAFMYGGMTCGIMTLICELLKGIVPVHMYINGATPQEMGIIPLAIVLTMPVVGHVCSMFDNFHGGKGIAVTFGCLLGLAPDIKAVIILALFFIFYSLIFRVIPHFYRTIVTYVSTLAGLFILNENQAVNIGFLFITLVVLVRLHQSTEVREKLRIKLLWMR</sequence>
<feature type="transmembrane region" description="Helical" evidence="10">
    <location>
        <begin position="83"/>
        <end position="105"/>
    </location>
</feature>
<dbReference type="InterPro" id="IPR003811">
    <property type="entry name" value="G3P_acylTferase_PlsY"/>
</dbReference>
<proteinExistence type="predicted"/>
<keyword evidence="4 10" id="KW-0812">Transmembrane</keyword>
<gene>
    <name evidence="11" type="ORF">N5B56_08370</name>
</gene>
<evidence type="ECO:0000256" key="4">
    <source>
        <dbReference type="ARBA" id="ARBA00022692"/>
    </source>
</evidence>
<evidence type="ECO:0000256" key="7">
    <source>
        <dbReference type="ARBA" id="ARBA00023136"/>
    </source>
</evidence>
<evidence type="ECO:0000256" key="3">
    <source>
        <dbReference type="ARBA" id="ARBA00022679"/>
    </source>
</evidence>
<dbReference type="Pfam" id="PF02660">
    <property type="entry name" value="G3P_acyltransf"/>
    <property type="match status" value="1"/>
</dbReference>
<reference evidence="11" key="1">
    <citation type="submission" date="2022-09" db="EMBL/GenBank/DDBJ databases">
        <title>Eubacterium sp. LFL-14 isolated from human feces.</title>
        <authorList>
            <person name="Liu F."/>
        </authorList>
    </citation>
    <scope>NUCLEOTIDE SEQUENCE</scope>
    <source>
        <strain evidence="11">LFL-14</strain>
    </source>
</reference>
<dbReference type="PANTHER" id="PTHR30309:SF0">
    <property type="entry name" value="GLYCEROL-3-PHOSPHATE ACYLTRANSFERASE-RELATED"/>
    <property type="match status" value="1"/>
</dbReference>
<keyword evidence="1" id="KW-1003">Cell membrane</keyword>
<dbReference type="Proteomes" id="UP001431199">
    <property type="component" value="Unassembled WGS sequence"/>
</dbReference>
<keyword evidence="9" id="KW-1208">Phospholipid metabolism</keyword>
<evidence type="ECO:0000256" key="10">
    <source>
        <dbReference type="SAM" id="Phobius"/>
    </source>
</evidence>
<dbReference type="EMBL" id="JAODBU010000007">
    <property type="protein sequence ID" value="MCT7399094.1"/>
    <property type="molecule type" value="Genomic_DNA"/>
</dbReference>
<keyword evidence="5 10" id="KW-1133">Transmembrane helix</keyword>
<keyword evidence="7 10" id="KW-0472">Membrane</keyword>
<keyword evidence="3" id="KW-0808">Transferase</keyword>
<evidence type="ECO:0000256" key="9">
    <source>
        <dbReference type="ARBA" id="ARBA00023264"/>
    </source>
</evidence>
<keyword evidence="11" id="KW-0012">Acyltransferase</keyword>
<organism evidence="11 12">
    <name type="scientific">Eubacterium album</name>
    <dbReference type="NCBI Taxonomy" id="2978477"/>
    <lineage>
        <taxon>Bacteria</taxon>
        <taxon>Bacillati</taxon>
        <taxon>Bacillota</taxon>
        <taxon>Clostridia</taxon>
        <taxon>Eubacteriales</taxon>
        <taxon>Eubacteriaceae</taxon>
        <taxon>Eubacterium</taxon>
    </lineage>
</organism>
<keyword evidence="6" id="KW-0443">Lipid metabolism</keyword>
<accession>A0ABT2M0R0</accession>
<evidence type="ECO:0000256" key="8">
    <source>
        <dbReference type="ARBA" id="ARBA00023209"/>
    </source>
</evidence>
<dbReference type="RefSeq" id="WP_118565446.1">
    <property type="nucleotide sequence ID" value="NZ_JAODBU010000007.1"/>
</dbReference>
<evidence type="ECO:0000313" key="12">
    <source>
        <dbReference type="Proteomes" id="UP001431199"/>
    </source>
</evidence>
<evidence type="ECO:0000313" key="11">
    <source>
        <dbReference type="EMBL" id="MCT7399094.1"/>
    </source>
</evidence>
<feature type="transmembrane region" description="Helical" evidence="10">
    <location>
        <begin position="148"/>
        <end position="165"/>
    </location>
</feature>
<keyword evidence="8" id="KW-0594">Phospholipid biosynthesis</keyword>
<feature type="transmembrane region" description="Helical" evidence="10">
    <location>
        <begin position="171"/>
        <end position="187"/>
    </location>
</feature>
<keyword evidence="2" id="KW-0444">Lipid biosynthesis</keyword>
<protein>
    <submittedName>
        <fullName evidence="11">Glycerol-3-phosphate acyltransferase</fullName>
    </submittedName>
</protein>
<feature type="transmembrane region" description="Helical" evidence="10">
    <location>
        <begin position="111"/>
        <end position="141"/>
    </location>
</feature>
<evidence type="ECO:0000256" key="2">
    <source>
        <dbReference type="ARBA" id="ARBA00022516"/>
    </source>
</evidence>
<evidence type="ECO:0000256" key="5">
    <source>
        <dbReference type="ARBA" id="ARBA00022989"/>
    </source>
</evidence>
<evidence type="ECO:0000256" key="1">
    <source>
        <dbReference type="ARBA" id="ARBA00022475"/>
    </source>
</evidence>